<dbReference type="NCBIfam" id="TIGR01656">
    <property type="entry name" value="Histidinol-ppas"/>
    <property type="match status" value="1"/>
</dbReference>
<dbReference type="HAMAP" id="MF_01022">
    <property type="entry name" value="Bifunc_HisB"/>
    <property type="match status" value="1"/>
</dbReference>
<reference evidence="13 14" key="1">
    <citation type="submission" date="2019-01" db="EMBL/GenBank/DDBJ databases">
        <title>Lacibacter sp. strain TTM-7.</title>
        <authorList>
            <person name="Chen W.-M."/>
        </authorList>
    </citation>
    <scope>NUCLEOTIDE SEQUENCE [LARGE SCALE GENOMIC DNA]</scope>
    <source>
        <strain evidence="13 14">TTM-7</strain>
    </source>
</reference>
<evidence type="ECO:0000256" key="7">
    <source>
        <dbReference type="ARBA" id="ARBA00022842"/>
    </source>
</evidence>
<keyword evidence="3 12" id="KW-0963">Cytoplasm</keyword>
<evidence type="ECO:0000256" key="9">
    <source>
        <dbReference type="ARBA" id="ARBA00023239"/>
    </source>
</evidence>
<dbReference type="AlphaFoldDB" id="A0A4Q1CEC3"/>
<dbReference type="GO" id="GO:0000105">
    <property type="term" value="P:L-histidine biosynthetic process"/>
    <property type="evidence" value="ECO:0007669"/>
    <property type="project" value="UniProtKB-UniRule"/>
</dbReference>
<dbReference type="UniPathway" id="UPA00031">
    <property type="reaction ID" value="UER00011"/>
</dbReference>
<dbReference type="PROSITE" id="PS00955">
    <property type="entry name" value="IGP_DEHYDRATASE_2"/>
    <property type="match status" value="1"/>
</dbReference>
<dbReference type="CDD" id="cd07914">
    <property type="entry name" value="IGPD"/>
    <property type="match status" value="1"/>
</dbReference>
<dbReference type="SUPFAM" id="SSF56784">
    <property type="entry name" value="HAD-like"/>
    <property type="match status" value="1"/>
</dbReference>
<name>A0A4Q1CEC3_9BACT</name>
<comment type="similarity">
    <text evidence="12">In the N-terminal section; belongs to the histidinol-phosphatase family.</text>
</comment>
<evidence type="ECO:0000313" key="14">
    <source>
        <dbReference type="Proteomes" id="UP000290204"/>
    </source>
</evidence>
<organism evidence="13 14">
    <name type="scientific">Lacibacter luteus</name>
    <dbReference type="NCBI Taxonomy" id="2508719"/>
    <lineage>
        <taxon>Bacteria</taxon>
        <taxon>Pseudomonadati</taxon>
        <taxon>Bacteroidota</taxon>
        <taxon>Chitinophagia</taxon>
        <taxon>Chitinophagales</taxon>
        <taxon>Chitinophagaceae</taxon>
        <taxon>Lacibacter</taxon>
    </lineage>
</organism>
<feature type="region of interest" description="Imidazoleglycerol-phosphate dehydratase" evidence="12">
    <location>
        <begin position="197"/>
        <end position="387"/>
    </location>
</feature>
<dbReference type="FunFam" id="3.30.230.40:FF:000001">
    <property type="entry name" value="Imidazoleglycerol-phosphate dehydratase HisB"/>
    <property type="match status" value="1"/>
</dbReference>
<dbReference type="HAMAP" id="MF_00076">
    <property type="entry name" value="HisB"/>
    <property type="match status" value="1"/>
</dbReference>
<dbReference type="InterPro" id="IPR005954">
    <property type="entry name" value="HisB_N"/>
</dbReference>
<dbReference type="PANTHER" id="PTHR23133">
    <property type="entry name" value="IMIDAZOLEGLYCEROL-PHOSPHATE DEHYDRATASE HIS7"/>
    <property type="match status" value="1"/>
</dbReference>
<keyword evidence="7 12" id="KW-0460">Magnesium</keyword>
<evidence type="ECO:0000256" key="6">
    <source>
        <dbReference type="ARBA" id="ARBA00022801"/>
    </source>
</evidence>
<protein>
    <recommendedName>
        <fullName evidence="12">Histidine biosynthesis bifunctional protein HisB</fullName>
    </recommendedName>
    <domain>
        <recommendedName>
            <fullName evidence="12">Histidinol-phosphatase</fullName>
            <ecNumber evidence="12">3.1.3.15</ecNumber>
        </recommendedName>
    </domain>
    <domain>
        <recommendedName>
            <fullName evidence="12">Imidazoleglycerol-phosphate dehydratase</fullName>
            <shortName evidence="12">IGPD</shortName>
            <ecNumber evidence="12">4.2.1.19</ecNumber>
        </recommendedName>
    </domain>
</protein>
<dbReference type="RefSeq" id="WP_129132529.1">
    <property type="nucleotide sequence ID" value="NZ_SDHW01000007.1"/>
</dbReference>
<keyword evidence="10 12" id="KW-0511">Multifunctional enzyme</keyword>
<dbReference type="EMBL" id="SDHW01000007">
    <property type="protein sequence ID" value="RXK58100.1"/>
    <property type="molecule type" value="Genomic_DNA"/>
</dbReference>
<evidence type="ECO:0000256" key="3">
    <source>
        <dbReference type="ARBA" id="ARBA00022490"/>
    </source>
</evidence>
<evidence type="ECO:0000313" key="13">
    <source>
        <dbReference type="EMBL" id="RXK58100.1"/>
    </source>
</evidence>
<comment type="cofactor">
    <cofactor evidence="1 12">
        <name>Mg(2+)</name>
        <dbReference type="ChEBI" id="CHEBI:18420"/>
    </cofactor>
</comment>
<feature type="binding site" evidence="12">
    <location>
        <position position="17"/>
    </location>
    <ligand>
        <name>Mg(2+)</name>
        <dbReference type="ChEBI" id="CHEBI:18420"/>
    </ligand>
</feature>
<dbReference type="GO" id="GO:0004424">
    <property type="term" value="F:imidazoleglycerol-phosphate dehydratase activity"/>
    <property type="evidence" value="ECO:0007669"/>
    <property type="project" value="UniProtKB-UniRule"/>
</dbReference>
<feature type="binding site" evidence="12">
    <location>
        <position position="15"/>
    </location>
    <ligand>
        <name>Mg(2+)</name>
        <dbReference type="ChEBI" id="CHEBI:18420"/>
    </ligand>
</feature>
<comment type="subcellular location">
    <subcellularLocation>
        <location evidence="12">Cytoplasm</location>
    </subcellularLocation>
</comment>
<keyword evidence="5 12" id="KW-0479">Metal-binding</keyword>
<dbReference type="InterPro" id="IPR006543">
    <property type="entry name" value="Histidinol-phos"/>
</dbReference>
<dbReference type="NCBIfam" id="TIGR01662">
    <property type="entry name" value="HAD-SF-IIIA"/>
    <property type="match status" value="1"/>
</dbReference>
<dbReference type="GO" id="GO:0005737">
    <property type="term" value="C:cytoplasm"/>
    <property type="evidence" value="ECO:0007669"/>
    <property type="project" value="UniProtKB-SubCell"/>
</dbReference>
<evidence type="ECO:0000256" key="11">
    <source>
        <dbReference type="ARBA" id="ARBA00049158"/>
    </source>
</evidence>
<dbReference type="Pfam" id="PF13242">
    <property type="entry name" value="Hydrolase_like"/>
    <property type="match status" value="1"/>
</dbReference>
<evidence type="ECO:0000256" key="12">
    <source>
        <dbReference type="HAMAP-Rule" id="MF_01022"/>
    </source>
</evidence>
<feature type="active site" description="Nucleophile" evidence="12">
    <location>
        <position position="15"/>
    </location>
</feature>
<dbReference type="EC" id="4.2.1.19" evidence="12"/>
<dbReference type="OrthoDB" id="9790411at2"/>
<comment type="similarity">
    <text evidence="12">In the C-terminal section; belongs to the imidazoleglycerol-phosphate dehydratase family.</text>
</comment>
<comment type="catalytic activity">
    <reaction evidence="12">
        <text>D-erythro-1-(imidazol-4-yl)glycerol 3-phosphate = 3-(imidazol-4-yl)-2-oxopropyl phosphate + H2O</text>
        <dbReference type="Rhea" id="RHEA:11040"/>
        <dbReference type="ChEBI" id="CHEBI:15377"/>
        <dbReference type="ChEBI" id="CHEBI:57766"/>
        <dbReference type="ChEBI" id="CHEBI:58278"/>
        <dbReference type="EC" id="4.2.1.19"/>
    </reaction>
</comment>
<evidence type="ECO:0000256" key="8">
    <source>
        <dbReference type="ARBA" id="ARBA00023102"/>
    </source>
</evidence>
<keyword evidence="9 12" id="KW-0456">Lyase</keyword>
<keyword evidence="4 12" id="KW-0028">Amino-acid biosynthesis</keyword>
<evidence type="ECO:0000256" key="5">
    <source>
        <dbReference type="ARBA" id="ARBA00022723"/>
    </source>
</evidence>
<dbReference type="InterPro" id="IPR020568">
    <property type="entry name" value="Ribosomal_Su5_D2-typ_SF"/>
</dbReference>
<dbReference type="InterPro" id="IPR000807">
    <property type="entry name" value="ImidazoleglycerolP_deHydtase"/>
</dbReference>
<dbReference type="Gene3D" id="3.40.50.1000">
    <property type="entry name" value="HAD superfamily/HAD-like"/>
    <property type="match status" value="1"/>
</dbReference>
<dbReference type="InterPro" id="IPR023214">
    <property type="entry name" value="HAD_sf"/>
</dbReference>
<dbReference type="InterPro" id="IPR036412">
    <property type="entry name" value="HAD-like_sf"/>
</dbReference>
<keyword evidence="14" id="KW-1185">Reference proteome</keyword>
<dbReference type="InterPro" id="IPR020566">
    <property type="entry name" value="His_synth_bifunc_HisB"/>
</dbReference>
<comment type="caution">
    <text evidence="12">Lacks conserved residue(s) required for the propagation of feature annotation.</text>
</comment>
<dbReference type="NCBIfam" id="NF002114">
    <property type="entry name" value="PRK00951.2-4"/>
    <property type="match status" value="1"/>
</dbReference>
<dbReference type="PANTHER" id="PTHR23133:SF2">
    <property type="entry name" value="IMIDAZOLEGLYCEROL-PHOSPHATE DEHYDRATASE"/>
    <property type="match status" value="1"/>
</dbReference>
<dbReference type="InterPro" id="IPR038494">
    <property type="entry name" value="IGPD_sf"/>
</dbReference>
<keyword evidence="6 12" id="KW-0378">Hydrolase</keyword>
<dbReference type="InterPro" id="IPR006549">
    <property type="entry name" value="HAD-SF_hydro_IIIA"/>
</dbReference>
<gene>
    <name evidence="12 13" type="primary">hisB</name>
    <name evidence="13" type="ORF">ESA94_18995</name>
</gene>
<dbReference type="SUPFAM" id="SSF54211">
    <property type="entry name" value="Ribosomal protein S5 domain 2-like"/>
    <property type="match status" value="2"/>
</dbReference>
<comment type="caution">
    <text evidence="13">The sequence shown here is derived from an EMBL/GenBank/DDBJ whole genome shotgun (WGS) entry which is preliminary data.</text>
</comment>
<dbReference type="EC" id="3.1.3.15" evidence="12"/>
<dbReference type="NCBIfam" id="NF003937">
    <property type="entry name" value="PRK05446.1"/>
    <property type="match status" value="1"/>
</dbReference>
<dbReference type="GO" id="GO:0046872">
    <property type="term" value="F:metal ion binding"/>
    <property type="evidence" value="ECO:0007669"/>
    <property type="project" value="UniProtKB-KW"/>
</dbReference>
<feature type="binding site" evidence="12">
    <location>
        <position position="137"/>
    </location>
    <ligand>
        <name>Mg(2+)</name>
        <dbReference type="ChEBI" id="CHEBI:18420"/>
    </ligand>
</feature>
<proteinExistence type="inferred from homology"/>
<dbReference type="PROSITE" id="PS00954">
    <property type="entry name" value="IGP_DEHYDRATASE_1"/>
    <property type="match status" value="1"/>
</dbReference>
<dbReference type="NCBIfam" id="TIGR01261">
    <property type="entry name" value="hisB_Nterm"/>
    <property type="match status" value="1"/>
</dbReference>
<evidence type="ECO:0000256" key="4">
    <source>
        <dbReference type="ARBA" id="ARBA00022605"/>
    </source>
</evidence>
<feature type="active site" description="Proton donor" evidence="12">
    <location>
        <position position="17"/>
    </location>
</feature>
<accession>A0A4Q1CEC3</accession>
<evidence type="ECO:0000256" key="1">
    <source>
        <dbReference type="ARBA" id="ARBA00001946"/>
    </source>
</evidence>
<dbReference type="NCBIfam" id="NF002111">
    <property type="entry name" value="PRK00951.2-1"/>
    <property type="match status" value="1"/>
</dbReference>
<dbReference type="FunFam" id="3.30.230.40:FF:000003">
    <property type="entry name" value="Imidazoleglycerol-phosphate dehydratase HisB"/>
    <property type="match status" value="1"/>
</dbReference>
<dbReference type="Pfam" id="PF00475">
    <property type="entry name" value="IGPD"/>
    <property type="match status" value="1"/>
</dbReference>
<keyword evidence="8 12" id="KW-0368">Histidine biosynthesis</keyword>
<dbReference type="Proteomes" id="UP000290204">
    <property type="component" value="Unassembled WGS sequence"/>
</dbReference>
<dbReference type="Gene3D" id="3.30.230.40">
    <property type="entry name" value="Imidazole glycerol phosphate dehydratase, domain 1"/>
    <property type="match status" value="2"/>
</dbReference>
<comment type="pathway">
    <text evidence="12">Amino-acid biosynthesis; L-histidine biosynthesis; L-histidine from 5-phospho-alpha-D-ribose 1-diphosphate: step 8/9.</text>
</comment>
<comment type="pathway">
    <text evidence="2 12">Amino-acid biosynthesis; L-histidine biosynthesis; L-histidine from 5-phospho-alpha-D-ribose 1-diphosphate: step 6/9.</text>
</comment>
<dbReference type="GO" id="GO:0004401">
    <property type="term" value="F:histidinol-phosphatase activity"/>
    <property type="evidence" value="ECO:0007669"/>
    <property type="project" value="UniProtKB-UniRule"/>
</dbReference>
<dbReference type="InterPro" id="IPR020565">
    <property type="entry name" value="ImidazoleglycerP_deHydtase_CS"/>
</dbReference>
<evidence type="ECO:0000256" key="2">
    <source>
        <dbReference type="ARBA" id="ARBA00005047"/>
    </source>
</evidence>
<evidence type="ECO:0000256" key="10">
    <source>
        <dbReference type="ARBA" id="ARBA00023268"/>
    </source>
</evidence>
<comment type="catalytic activity">
    <reaction evidence="11 12">
        <text>L-histidinol phosphate + H2O = L-histidinol + phosphate</text>
        <dbReference type="Rhea" id="RHEA:14465"/>
        <dbReference type="ChEBI" id="CHEBI:15377"/>
        <dbReference type="ChEBI" id="CHEBI:43474"/>
        <dbReference type="ChEBI" id="CHEBI:57699"/>
        <dbReference type="ChEBI" id="CHEBI:57980"/>
        <dbReference type="EC" id="3.1.3.15"/>
    </reaction>
</comment>
<sequence>MSTTQITGKRVLFIDRDGTLINEAPPTYQLDSFDKLSFYPDVFFYLRKIAAELDYELVMPTNQDGLGTTGFPEDTFWPVHNFVVNSLQSEGIVFSDVLIDRTFPHENAPTRKPGVGMFTKYINNPEYDLANSFVIGDRITDVQLAKNLGAKAIWINNDANLGAAEIQDKVAELRTSTIALETIHWKEIYEFLKLGLRTVVHERNTNETKIKVELNVDGSGKAVINTGLGFFDHMLDQIARHGKMDLNITTHGDLHIDEHHTIEDTGIALGEAFGKALADKRGMERYGFALPMDEADAKVLIDFGGRNWIVWNATFTREKIGEMPTEMFFHFFKSFSDAAKCNLNIECHGDNEHHKIEAIFKAFAKAIRMAVKRDPLSNYLPSTKGVL</sequence>
<feature type="region of interest" description="Histidinol-phosphatase" evidence="12">
    <location>
        <begin position="1"/>
        <end position="196"/>
    </location>
</feature>